<dbReference type="EMBL" id="JAERWL010000014">
    <property type="protein sequence ID" value="MBM9478028.1"/>
    <property type="molecule type" value="Genomic_DNA"/>
</dbReference>
<evidence type="ECO:0000313" key="5">
    <source>
        <dbReference type="EMBL" id="MBM9478028.1"/>
    </source>
</evidence>
<feature type="domain" description="HTH asnC-type" evidence="4">
    <location>
        <begin position="3"/>
        <end position="77"/>
    </location>
</feature>
<evidence type="ECO:0000256" key="3">
    <source>
        <dbReference type="ARBA" id="ARBA00023163"/>
    </source>
</evidence>
<dbReference type="SMART" id="SM00344">
    <property type="entry name" value="HTH_ASNC"/>
    <property type="match status" value="1"/>
</dbReference>
<accession>A0A938YRS3</accession>
<dbReference type="InterPro" id="IPR036388">
    <property type="entry name" value="WH-like_DNA-bd_sf"/>
</dbReference>
<dbReference type="InterPro" id="IPR011008">
    <property type="entry name" value="Dimeric_a/b-barrel"/>
</dbReference>
<dbReference type="GO" id="GO:0043565">
    <property type="term" value="F:sequence-specific DNA binding"/>
    <property type="evidence" value="ECO:0007669"/>
    <property type="project" value="InterPro"/>
</dbReference>
<reference evidence="5" key="1">
    <citation type="submission" date="2021-01" db="EMBL/GenBank/DDBJ databases">
        <title>KCTC 19127 draft genome.</title>
        <authorList>
            <person name="An D."/>
        </authorList>
    </citation>
    <scope>NUCLEOTIDE SEQUENCE</scope>
    <source>
        <strain evidence="5">KCTC 19127</strain>
    </source>
</reference>
<dbReference type="PROSITE" id="PS50956">
    <property type="entry name" value="HTH_ASNC_2"/>
    <property type="match status" value="1"/>
</dbReference>
<proteinExistence type="predicted"/>
<protein>
    <submittedName>
        <fullName evidence="5">Lrp/AsnC family transcriptional regulator</fullName>
    </submittedName>
</protein>
<evidence type="ECO:0000256" key="1">
    <source>
        <dbReference type="ARBA" id="ARBA00023015"/>
    </source>
</evidence>
<dbReference type="Pfam" id="PF13412">
    <property type="entry name" value="HTH_24"/>
    <property type="match status" value="1"/>
</dbReference>
<keyword evidence="2" id="KW-0238">DNA-binding</keyword>
<dbReference type="GO" id="GO:0005829">
    <property type="term" value="C:cytosol"/>
    <property type="evidence" value="ECO:0007669"/>
    <property type="project" value="TreeGrafter"/>
</dbReference>
<dbReference type="SUPFAM" id="SSF46785">
    <property type="entry name" value="Winged helix' DNA-binding domain"/>
    <property type="match status" value="1"/>
</dbReference>
<dbReference type="Gene3D" id="3.30.70.920">
    <property type="match status" value="1"/>
</dbReference>
<evidence type="ECO:0000313" key="6">
    <source>
        <dbReference type="Proteomes" id="UP000663801"/>
    </source>
</evidence>
<dbReference type="InterPro" id="IPR019887">
    <property type="entry name" value="Tscrpt_reg_AsnC/Lrp_C"/>
</dbReference>
<dbReference type="RefSeq" id="WP_205258145.1">
    <property type="nucleotide sequence ID" value="NZ_BAAAPV010000002.1"/>
</dbReference>
<organism evidence="5 6">
    <name type="scientific">Nakamurella flavida</name>
    <dbReference type="NCBI Taxonomy" id="363630"/>
    <lineage>
        <taxon>Bacteria</taxon>
        <taxon>Bacillati</taxon>
        <taxon>Actinomycetota</taxon>
        <taxon>Actinomycetes</taxon>
        <taxon>Nakamurellales</taxon>
        <taxon>Nakamurellaceae</taxon>
        <taxon>Nakamurella</taxon>
    </lineage>
</organism>
<evidence type="ECO:0000256" key="2">
    <source>
        <dbReference type="ARBA" id="ARBA00023125"/>
    </source>
</evidence>
<evidence type="ECO:0000259" key="4">
    <source>
        <dbReference type="PROSITE" id="PS50956"/>
    </source>
</evidence>
<sequence length="141" mass="15115">MSLDDLDRRLLSALRADGRESVASLARRLQVTRATVTSRLDRLVSSGIVLGFSVRVRAQDDPDTIRAVTLLAVEGRNADQVIAALRGIPEIRALHSTNGAWDLVAEISTDSLGGFDRLLGRIRGIPGVVNSESSLLLSSVV</sequence>
<dbReference type="AlphaFoldDB" id="A0A938YRS3"/>
<dbReference type="Gene3D" id="1.10.10.10">
    <property type="entry name" value="Winged helix-like DNA-binding domain superfamily/Winged helix DNA-binding domain"/>
    <property type="match status" value="1"/>
</dbReference>
<comment type="caution">
    <text evidence="5">The sequence shown here is derived from an EMBL/GenBank/DDBJ whole genome shotgun (WGS) entry which is preliminary data.</text>
</comment>
<keyword evidence="3" id="KW-0804">Transcription</keyword>
<keyword evidence="1" id="KW-0805">Transcription regulation</keyword>
<dbReference type="Proteomes" id="UP000663801">
    <property type="component" value="Unassembled WGS sequence"/>
</dbReference>
<keyword evidence="6" id="KW-1185">Reference proteome</keyword>
<name>A0A938YRS3_9ACTN</name>
<dbReference type="InterPro" id="IPR036390">
    <property type="entry name" value="WH_DNA-bd_sf"/>
</dbReference>
<dbReference type="InterPro" id="IPR019888">
    <property type="entry name" value="Tscrpt_reg_AsnC-like"/>
</dbReference>
<dbReference type="SUPFAM" id="SSF54909">
    <property type="entry name" value="Dimeric alpha+beta barrel"/>
    <property type="match status" value="1"/>
</dbReference>
<dbReference type="Pfam" id="PF01037">
    <property type="entry name" value="AsnC_trans_reg"/>
    <property type="match status" value="1"/>
</dbReference>
<gene>
    <name evidence="5" type="ORF">JL107_16385</name>
</gene>
<dbReference type="PANTHER" id="PTHR30154:SF53">
    <property type="entry name" value="HTH-TYPE TRANSCRIPTIONAL REGULATOR LRPC"/>
    <property type="match status" value="1"/>
</dbReference>
<dbReference type="PRINTS" id="PR00033">
    <property type="entry name" value="HTHASNC"/>
</dbReference>
<dbReference type="PANTHER" id="PTHR30154">
    <property type="entry name" value="LEUCINE-RESPONSIVE REGULATORY PROTEIN"/>
    <property type="match status" value="1"/>
</dbReference>
<dbReference type="InterPro" id="IPR000485">
    <property type="entry name" value="AsnC-type_HTH_dom"/>
</dbReference>
<dbReference type="GO" id="GO:0043200">
    <property type="term" value="P:response to amino acid"/>
    <property type="evidence" value="ECO:0007669"/>
    <property type="project" value="TreeGrafter"/>
</dbReference>